<feature type="domain" description="PHA accumulation regulator DNA-binding N-terminal" evidence="3">
    <location>
        <begin position="9"/>
        <end position="69"/>
    </location>
</feature>
<evidence type="ECO:0000313" key="5">
    <source>
        <dbReference type="Proteomes" id="UP000266313"/>
    </source>
</evidence>
<evidence type="ECO:0000259" key="3">
    <source>
        <dbReference type="Pfam" id="PF07879"/>
    </source>
</evidence>
<dbReference type="AlphaFoldDB" id="A0A250KUC5"/>
<proteinExistence type="predicted"/>
<gene>
    <name evidence="4" type="ORF">sS8_1419</name>
</gene>
<dbReference type="InterPro" id="IPR012909">
    <property type="entry name" value="PHA_DNA-bd_N"/>
</dbReference>
<dbReference type="Proteomes" id="UP000266313">
    <property type="component" value="Chromosome"/>
</dbReference>
<dbReference type="OrthoDB" id="9795345at2"/>
<dbReference type="Pfam" id="PF07879">
    <property type="entry name" value="PHB_acc_N"/>
    <property type="match status" value="1"/>
</dbReference>
<evidence type="ECO:0000256" key="1">
    <source>
        <dbReference type="SAM" id="MobiDB-lite"/>
    </source>
</evidence>
<reference evidence="4 5" key="1">
    <citation type="submission" date="2016-12" db="EMBL/GenBank/DDBJ databases">
        <title>Genome sequencing of Methylocaldum marinum.</title>
        <authorList>
            <person name="Takeuchi M."/>
            <person name="Kamagata Y."/>
            <person name="Hiraoka S."/>
            <person name="Oshima K."/>
            <person name="Hattori M."/>
            <person name="Iwasaki W."/>
        </authorList>
    </citation>
    <scope>NUCLEOTIDE SEQUENCE [LARGE SCALE GENOMIC DNA]</scope>
    <source>
        <strain evidence="4 5">S8</strain>
    </source>
</reference>
<dbReference type="GO" id="GO:0006355">
    <property type="term" value="P:regulation of DNA-templated transcription"/>
    <property type="evidence" value="ECO:0007669"/>
    <property type="project" value="InterPro"/>
</dbReference>
<dbReference type="InterPro" id="IPR007897">
    <property type="entry name" value="PHB_accumulat"/>
</dbReference>
<dbReference type="NCBIfam" id="TIGR01848">
    <property type="entry name" value="PHA_reg_PhaR"/>
    <property type="match status" value="1"/>
</dbReference>
<dbReference type="RefSeq" id="WP_119628994.1">
    <property type="nucleotide sequence ID" value="NZ_AP017928.1"/>
</dbReference>
<dbReference type="EMBL" id="AP017928">
    <property type="protein sequence ID" value="BBA33379.1"/>
    <property type="molecule type" value="Genomic_DNA"/>
</dbReference>
<evidence type="ECO:0000313" key="4">
    <source>
        <dbReference type="EMBL" id="BBA33379.1"/>
    </source>
</evidence>
<accession>A0A250KUC5</accession>
<organism evidence="4 5">
    <name type="scientific">Methylocaldum marinum</name>
    <dbReference type="NCBI Taxonomy" id="1432792"/>
    <lineage>
        <taxon>Bacteria</taxon>
        <taxon>Pseudomonadati</taxon>
        <taxon>Pseudomonadota</taxon>
        <taxon>Gammaproteobacteria</taxon>
        <taxon>Methylococcales</taxon>
        <taxon>Methylococcaceae</taxon>
        <taxon>Methylocaldum</taxon>
    </lineage>
</organism>
<feature type="region of interest" description="Disordered" evidence="1">
    <location>
        <begin position="157"/>
        <end position="184"/>
    </location>
</feature>
<name>A0A250KUC5_9GAMM</name>
<dbReference type="Pfam" id="PF05233">
    <property type="entry name" value="PHB_acc"/>
    <property type="match status" value="1"/>
</dbReference>
<keyword evidence="5" id="KW-1185">Reference proteome</keyword>
<evidence type="ECO:0000259" key="2">
    <source>
        <dbReference type="Pfam" id="PF05233"/>
    </source>
</evidence>
<dbReference type="InterPro" id="IPR010134">
    <property type="entry name" value="PHA_reg_PhaR"/>
</dbReference>
<sequence length="184" mass="21076">MNNANNERIIKKYPNRRLYDTAISKYVTFEDIRGLVKAAIKFRVMDAKTDEDITRSVLLQLILEEEEKGQPIFTTEILEQIIRTYGNAMQGFMTAYLKESMDVFLKQQKLVQAQMANLIKTAPLSVLTELTRHNLKLWQTMQNGFFSAYGLDRMSGTGDVETDENKRPLPEGETTEADKAGRSE</sequence>
<dbReference type="KEGG" id="mmai:sS8_1419"/>
<feature type="domain" description="PHB accumulation regulatory" evidence="2">
    <location>
        <begin position="73"/>
        <end position="109"/>
    </location>
</feature>
<feature type="compositionally biased region" description="Basic and acidic residues" evidence="1">
    <location>
        <begin position="163"/>
        <end position="184"/>
    </location>
</feature>
<protein>
    <submittedName>
        <fullName evidence="4">Putative polyhydroxyalkanoate synthesis repressor PhaR</fullName>
    </submittedName>
</protein>